<accession>A0AAX3FPK8</accession>
<evidence type="ECO:0000313" key="1">
    <source>
        <dbReference type="EMBL" id="VEF72678.1"/>
    </source>
</evidence>
<dbReference type="RefSeq" id="WP_124324709.1">
    <property type="nucleotide sequence ID" value="NZ_CP118137.1"/>
</dbReference>
<gene>
    <name evidence="1" type="ORF">NCTC7357_00914</name>
</gene>
<protein>
    <submittedName>
        <fullName evidence="1">Uncharacterized protein</fullName>
    </submittedName>
</protein>
<organism evidence="1 2">
    <name type="scientific">Pseudomonas chlororaphis</name>
    <dbReference type="NCBI Taxonomy" id="587753"/>
    <lineage>
        <taxon>Bacteria</taxon>
        <taxon>Pseudomonadati</taxon>
        <taxon>Pseudomonadota</taxon>
        <taxon>Gammaproteobacteria</taxon>
        <taxon>Pseudomonadales</taxon>
        <taxon>Pseudomonadaceae</taxon>
        <taxon>Pseudomonas</taxon>
    </lineage>
</organism>
<reference evidence="1 2" key="1">
    <citation type="submission" date="2018-12" db="EMBL/GenBank/DDBJ databases">
        <authorList>
            <consortium name="Pathogen Informatics"/>
        </authorList>
    </citation>
    <scope>NUCLEOTIDE SEQUENCE [LARGE SCALE GENOMIC DNA]</scope>
    <source>
        <strain evidence="1 2">NCTC7357</strain>
    </source>
</reference>
<dbReference type="EMBL" id="LR134334">
    <property type="protein sequence ID" value="VEF72678.1"/>
    <property type="molecule type" value="Genomic_DNA"/>
</dbReference>
<dbReference type="AlphaFoldDB" id="A0AAX3FPK8"/>
<dbReference type="Proteomes" id="UP000277437">
    <property type="component" value="Chromosome"/>
</dbReference>
<sequence length="149" mass="16516">MNIDNHSVAGPGQTSQWGAETTVPLDQRMGLQGAGSTTSPDPEFAQFYDALMKWVAEFVTLPPGSIQQYLKQYANPGGEQPYGTTQKQMDALTQVMVRMKEQGLEGGAAYKEIKIALVSVSSVNMFIKEFMLDVFKPSEDEDDRENISW</sequence>
<name>A0AAX3FPK8_9PSED</name>
<evidence type="ECO:0000313" key="2">
    <source>
        <dbReference type="Proteomes" id="UP000277437"/>
    </source>
</evidence>
<proteinExistence type="predicted"/>